<dbReference type="AlphaFoldDB" id="A0A6A5YN68"/>
<reference evidence="2" key="1">
    <citation type="journal article" date="2020" name="Stud. Mycol.">
        <title>101 Dothideomycetes genomes: a test case for predicting lifestyles and emergence of pathogens.</title>
        <authorList>
            <person name="Haridas S."/>
            <person name="Albert R."/>
            <person name="Binder M."/>
            <person name="Bloem J."/>
            <person name="Labutti K."/>
            <person name="Salamov A."/>
            <person name="Andreopoulos B."/>
            <person name="Baker S."/>
            <person name="Barry K."/>
            <person name="Bills G."/>
            <person name="Bluhm B."/>
            <person name="Cannon C."/>
            <person name="Castanera R."/>
            <person name="Culley D."/>
            <person name="Daum C."/>
            <person name="Ezra D."/>
            <person name="Gonzalez J."/>
            <person name="Henrissat B."/>
            <person name="Kuo A."/>
            <person name="Liang C."/>
            <person name="Lipzen A."/>
            <person name="Lutzoni F."/>
            <person name="Magnuson J."/>
            <person name="Mondo S."/>
            <person name="Nolan M."/>
            <person name="Ohm R."/>
            <person name="Pangilinan J."/>
            <person name="Park H.-J."/>
            <person name="Ramirez L."/>
            <person name="Alfaro M."/>
            <person name="Sun H."/>
            <person name="Tritt A."/>
            <person name="Yoshinaga Y."/>
            <person name="Zwiers L.-H."/>
            <person name="Turgeon B."/>
            <person name="Goodwin S."/>
            <person name="Spatafora J."/>
            <person name="Crous P."/>
            <person name="Grigoriev I."/>
        </authorList>
    </citation>
    <scope>NUCLEOTIDE SEQUENCE</scope>
    <source>
        <strain evidence="2">CBS 627.86</strain>
    </source>
</reference>
<keyword evidence="3" id="KW-1185">Reference proteome</keyword>
<feature type="region of interest" description="Disordered" evidence="1">
    <location>
        <begin position="1"/>
        <end position="25"/>
    </location>
</feature>
<name>A0A6A5YN68_9PLEO</name>
<proteinExistence type="predicted"/>
<evidence type="ECO:0000313" key="2">
    <source>
        <dbReference type="EMBL" id="KAF2107628.1"/>
    </source>
</evidence>
<sequence length="176" mass="18968">MMQTRGAASFEQSERKLGSGPGLASYSTHQCVLRKSPDKGRAAGRLRYPECSSALACATCDMPHPGSPDRITLCGMSVSASSRSVPLHLPDWDMSTWASPFQARRIVGKLHAAERARPATTFSTILHVGHHGSNDRDNLLPFDSPGKMYEVLSSGALGSRSLPPAYRYPRVSIAGQ</sequence>
<accession>A0A6A5YN68</accession>
<gene>
    <name evidence="2" type="ORF">BDV96DRAFT_298007</name>
</gene>
<evidence type="ECO:0000256" key="1">
    <source>
        <dbReference type="SAM" id="MobiDB-lite"/>
    </source>
</evidence>
<dbReference type="Proteomes" id="UP000799770">
    <property type="component" value="Unassembled WGS sequence"/>
</dbReference>
<evidence type="ECO:0000313" key="3">
    <source>
        <dbReference type="Proteomes" id="UP000799770"/>
    </source>
</evidence>
<organism evidence="2 3">
    <name type="scientific">Lophiotrema nucula</name>
    <dbReference type="NCBI Taxonomy" id="690887"/>
    <lineage>
        <taxon>Eukaryota</taxon>
        <taxon>Fungi</taxon>
        <taxon>Dikarya</taxon>
        <taxon>Ascomycota</taxon>
        <taxon>Pezizomycotina</taxon>
        <taxon>Dothideomycetes</taxon>
        <taxon>Pleosporomycetidae</taxon>
        <taxon>Pleosporales</taxon>
        <taxon>Lophiotremataceae</taxon>
        <taxon>Lophiotrema</taxon>
    </lineage>
</organism>
<dbReference type="EMBL" id="ML977353">
    <property type="protein sequence ID" value="KAF2107628.1"/>
    <property type="molecule type" value="Genomic_DNA"/>
</dbReference>
<protein>
    <submittedName>
        <fullName evidence="2">Uncharacterized protein</fullName>
    </submittedName>
</protein>